<evidence type="ECO:0000256" key="3">
    <source>
        <dbReference type="SAM" id="MobiDB-lite"/>
    </source>
</evidence>
<keyword evidence="7" id="KW-1185">Reference proteome</keyword>
<dbReference type="Pfam" id="PF08386">
    <property type="entry name" value="Abhydrolase_4"/>
    <property type="match status" value="1"/>
</dbReference>
<feature type="region of interest" description="Disordered" evidence="3">
    <location>
        <begin position="212"/>
        <end position="232"/>
    </location>
</feature>
<organism evidence="6 7">
    <name type="scientific">Diaporthe vaccinii</name>
    <dbReference type="NCBI Taxonomy" id="105482"/>
    <lineage>
        <taxon>Eukaryota</taxon>
        <taxon>Fungi</taxon>
        <taxon>Dikarya</taxon>
        <taxon>Ascomycota</taxon>
        <taxon>Pezizomycotina</taxon>
        <taxon>Sordariomycetes</taxon>
        <taxon>Sordariomycetidae</taxon>
        <taxon>Diaporthales</taxon>
        <taxon>Diaporthaceae</taxon>
        <taxon>Diaporthe</taxon>
        <taxon>Diaporthe eres species complex</taxon>
    </lineage>
</organism>
<keyword evidence="2" id="KW-0378">Hydrolase</keyword>
<protein>
    <recommendedName>
        <fullName evidence="5">Peptidase S33 tripeptidyl aminopeptidase-like C-terminal domain-containing protein</fullName>
    </recommendedName>
</protein>
<comment type="similarity">
    <text evidence="1">Belongs to the peptidase S33 family.</text>
</comment>
<evidence type="ECO:0000313" key="6">
    <source>
        <dbReference type="EMBL" id="KAL2276439.1"/>
    </source>
</evidence>
<dbReference type="InterPro" id="IPR029058">
    <property type="entry name" value="AB_hydrolase_fold"/>
</dbReference>
<gene>
    <name evidence="6" type="ORF">FJTKL_00883</name>
</gene>
<evidence type="ECO:0000256" key="4">
    <source>
        <dbReference type="SAM" id="SignalP"/>
    </source>
</evidence>
<dbReference type="InterPro" id="IPR013595">
    <property type="entry name" value="Pept_S33_TAP-like_C"/>
</dbReference>
<proteinExistence type="inferred from homology"/>
<evidence type="ECO:0000256" key="2">
    <source>
        <dbReference type="ARBA" id="ARBA00022801"/>
    </source>
</evidence>
<dbReference type="SUPFAM" id="SSF53474">
    <property type="entry name" value="alpha/beta-Hydrolases"/>
    <property type="match status" value="1"/>
</dbReference>
<sequence length="619" mass="67311">MWATRSLAAVGLLARIALAADFDWSAIEPSEQLKYHPCYDGYQCARLSVPLDWQDTNNTKRVAIAITTLPSTVPSDDPSFGGTIILNPGGPGGSGVGFVQRFGRRLQAMTEGKKHYEFLGFDPRGIAYTTPRADCFGGSHIFARDSLLLEGRGIGGLDASESGLRRVLALDQAFGSLCETKDLDDDILAYVSTASVARDIIEITDRAEELRRAEHAVPRDSDQHPLSAGKEESHDKAARVLYWGFSYGTILGNTLASMFPGRMGRVVLDGVDDVYDYHQGKWLCNLLDTEKIVDYFYDTCFEGTENCPLWEKGDKSGKDIKGRIDKLISDADINPISLVQSDGSSNLRIITGNDIRAVFVFGRRPLYAPLPYGFDFLATTLAHALKGNFSLIAQDLALPVLQDACSIDNSTKPGPDDAQVAILCSDADFADPDGPYHNGTKQGVEFWKSYIETLKNQSSTFGPSWSAISSTCSGWRVRPKWRFAGPWGTPPADPSLKEGVPAAPVLFTSSRLDPVTPLYDAYLMSNDHPGSAVLIHETVGHCAAATGWSDCFNERIRAYFDDGIIPANGTVCDTTCKPFSRDGYCLPPAEFVAAGVEDSFLGFAADRRSGGSFRPLGLI</sequence>
<feature type="chain" id="PRO_5046342848" description="Peptidase S33 tripeptidyl aminopeptidase-like C-terminal domain-containing protein" evidence="4">
    <location>
        <begin position="20"/>
        <end position="619"/>
    </location>
</feature>
<keyword evidence="4" id="KW-0732">Signal</keyword>
<dbReference type="PANTHER" id="PTHR43248">
    <property type="entry name" value="2-SUCCINYL-6-HYDROXY-2,4-CYCLOHEXADIENE-1-CARBOXYLATE SYNTHASE"/>
    <property type="match status" value="1"/>
</dbReference>
<dbReference type="PANTHER" id="PTHR43248:SF25">
    <property type="entry name" value="AB HYDROLASE-1 DOMAIN-CONTAINING PROTEIN-RELATED"/>
    <property type="match status" value="1"/>
</dbReference>
<evidence type="ECO:0000256" key="1">
    <source>
        <dbReference type="ARBA" id="ARBA00010088"/>
    </source>
</evidence>
<feature type="domain" description="Peptidase S33 tripeptidyl aminopeptidase-like C-terminal" evidence="5">
    <location>
        <begin position="460"/>
        <end position="572"/>
    </location>
</feature>
<accession>A0ABR4E1Y3</accession>
<dbReference type="Gene3D" id="3.40.50.1820">
    <property type="entry name" value="alpha/beta hydrolase"/>
    <property type="match status" value="1"/>
</dbReference>
<dbReference type="InterPro" id="IPR051601">
    <property type="entry name" value="Serine_prot/Carboxylest_S33"/>
</dbReference>
<name>A0ABR4E1Y3_9PEZI</name>
<feature type="signal peptide" evidence="4">
    <location>
        <begin position="1"/>
        <end position="19"/>
    </location>
</feature>
<reference evidence="6 7" key="1">
    <citation type="submission" date="2024-03" db="EMBL/GenBank/DDBJ databases">
        <title>A high-quality draft genome sequence of Diaporthe vaccinii, a causative agent of upright dieback and viscid rot disease in cranberry plants.</title>
        <authorList>
            <person name="Sarrasin M."/>
            <person name="Lang B.F."/>
            <person name="Burger G."/>
        </authorList>
    </citation>
    <scope>NUCLEOTIDE SEQUENCE [LARGE SCALE GENOMIC DNA]</scope>
    <source>
        <strain evidence="6 7">IS7</strain>
    </source>
</reference>
<evidence type="ECO:0000313" key="7">
    <source>
        <dbReference type="Proteomes" id="UP001600888"/>
    </source>
</evidence>
<evidence type="ECO:0000259" key="5">
    <source>
        <dbReference type="Pfam" id="PF08386"/>
    </source>
</evidence>
<dbReference type="EMBL" id="JBAWTH010000113">
    <property type="protein sequence ID" value="KAL2276439.1"/>
    <property type="molecule type" value="Genomic_DNA"/>
</dbReference>
<dbReference type="Proteomes" id="UP001600888">
    <property type="component" value="Unassembled WGS sequence"/>
</dbReference>
<comment type="caution">
    <text evidence="6">The sequence shown here is derived from an EMBL/GenBank/DDBJ whole genome shotgun (WGS) entry which is preliminary data.</text>
</comment>